<dbReference type="EMBL" id="BKCG01000003">
    <property type="protein sequence ID" value="GER59461.1"/>
    <property type="molecule type" value="Genomic_DNA"/>
</dbReference>
<dbReference type="GO" id="GO:0005737">
    <property type="term" value="C:cytoplasm"/>
    <property type="evidence" value="ECO:0007669"/>
    <property type="project" value="UniProtKB-SubCell"/>
</dbReference>
<evidence type="ECO:0000313" key="10">
    <source>
        <dbReference type="Proteomes" id="UP000326509"/>
    </source>
</evidence>
<proteinExistence type="inferred from homology"/>
<evidence type="ECO:0000259" key="8">
    <source>
        <dbReference type="Pfam" id="PF17785"/>
    </source>
</evidence>
<keyword evidence="10" id="KW-1185">Reference proteome</keyword>
<evidence type="ECO:0000256" key="6">
    <source>
        <dbReference type="ARBA" id="ARBA00038091"/>
    </source>
</evidence>
<dbReference type="RefSeq" id="WP_151673784.1">
    <property type="nucleotide sequence ID" value="NZ_BKCG01000003.1"/>
</dbReference>
<dbReference type="InterPro" id="IPR041532">
    <property type="entry name" value="RlmI-like_PUA"/>
</dbReference>
<comment type="similarity">
    <text evidence="6">Belongs to the methyltransferase superfamily. RlmI family.</text>
</comment>
<sequence>MFNNPFPNRKPSVLAVKLSAKGERSVRSEHPWIFSDSIESVNKTGTAGDIAVIFSHSKNKPMGVGLYDPDSPIAIKMVHHGGGAKLDEEFFQEKINSAFALRRTLLQTHTNSYRLLFGENDGFPGFIADIYAEVLVVKLYSEIWLPYLETICTQLLEVSKAETLVLRLSRKLQQSKAHNLKDGMVLFGKLKNETIVFKEHGVNFSANVIKGHKTGYFLDHRNNRKLVGELSKGKTVLDVFSYAGGFSVHALARGATSVTSLDISEQALQLALANGKLNSYKGTHKIIAGDAFKEMELLIINKQRFDVVIIDPPSFAKSEKEIVLALKKYKQLAQLGVKLTNKGGLLVLASCSSRVTSKAFFNLNTEMLDASKRTYNLIKKTFHDSDHPISFPEGAYLKCGYYRF</sequence>
<feature type="domain" description="RlmI-like PUA" evidence="8">
    <location>
        <begin position="16"/>
        <end position="78"/>
    </location>
</feature>
<evidence type="ECO:0000256" key="1">
    <source>
        <dbReference type="ARBA" id="ARBA00004496"/>
    </source>
</evidence>
<dbReference type="GO" id="GO:0008168">
    <property type="term" value="F:methyltransferase activity"/>
    <property type="evidence" value="ECO:0007669"/>
    <property type="project" value="UniProtKB-KW"/>
</dbReference>
<dbReference type="SUPFAM" id="SSF88697">
    <property type="entry name" value="PUA domain-like"/>
    <property type="match status" value="1"/>
</dbReference>
<comment type="subcellular location">
    <subcellularLocation>
        <location evidence="1">Cytoplasm</location>
    </subcellularLocation>
</comment>
<organism evidence="9 10">
    <name type="scientific">Patiriisocius marinus</name>
    <dbReference type="NCBI Taxonomy" id="1397112"/>
    <lineage>
        <taxon>Bacteria</taxon>
        <taxon>Pseudomonadati</taxon>
        <taxon>Bacteroidota</taxon>
        <taxon>Flavobacteriia</taxon>
        <taxon>Flavobacteriales</taxon>
        <taxon>Flavobacteriaceae</taxon>
        <taxon>Patiriisocius</taxon>
    </lineage>
</organism>
<keyword evidence="2" id="KW-0963">Cytoplasm</keyword>
<dbReference type="CDD" id="cd21153">
    <property type="entry name" value="PUA_RlmI"/>
    <property type="match status" value="1"/>
</dbReference>
<gene>
    <name evidence="9" type="ORF">ULMA_15690</name>
</gene>
<dbReference type="InterPro" id="IPR029063">
    <property type="entry name" value="SAM-dependent_MTases_sf"/>
</dbReference>
<dbReference type="InterPro" id="IPR036974">
    <property type="entry name" value="PUA_sf"/>
</dbReference>
<dbReference type="OrthoDB" id="9805492at2"/>
<dbReference type="PANTHER" id="PTHR42873">
    <property type="entry name" value="RIBOSOMAL RNA LARGE SUBUNIT METHYLTRANSFERASE"/>
    <property type="match status" value="1"/>
</dbReference>
<dbReference type="GO" id="GO:0032259">
    <property type="term" value="P:methylation"/>
    <property type="evidence" value="ECO:0007669"/>
    <property type="project" value="UniProtKB-KW"/>
</dbReference>
<dbReference type="AlphaFoldDB" id="A0A5J4J0X1"/>
<dbReference type="PROSITE" id="PS50890">
    <property type="entry name" value="PUA"/>
    <property type="match status" value="1"/>
</dbReference>
<dbReference type="SUPFAM" id="SSF53335">
    <property type="entry name" value="S-adenosyl-L-methionine-dependent methyltransferases"/>
    <property type="match status" value="1"/>
</dbReference>
<accession>A0A5J4J0X1</accession>
<evidence type="ECO:0000256" key="2">
    <source>
        <dbReference type="ARBA" id="ARBA00022490"/>
    </source>
</evidence>
<evidence type="ECO:0000259" key="7">
    <source>
        <dbReference type="Pfam" id="PF10672"/>
    </source>
</evidence>
<dbReference type="InterPro" id="IPR015947">
    <property type="entry name" value="PUA-like_sf"/>
</dbReference>
<feature type="domain" description="S-adenosylmethionine-dependent methyltransferase" evidence="7">
    <location>
        <begin position="126"/>
        <end position="347"/>
    </location>
</feature>
<evidence type="ECO:0000256" key="3">
    <source>
        <dbReference type="ARBA" id="ARBA00022603"/>
    </source>
</evidence>
<keyword evidence="5" id="KW-0949">S-adenosyl-L-methionine</keyword>
<dbReference type="InterPro" id="IPR019614">
    <property type="entry name" value="SAM-dep_methyl-trfase"/>
</dbReference>
<reference evidence="9 10" key="1">
    <citation type="submission" date="2019-08" db="EMBL/GenBank/DDBJ databases">
        <title>Draft genome sequence of Ulvibacter marinus type strain NBRC 109484.</title>
        <authorList>
            <person name="Kawano K."/>
            <person name="Ushijima N."/>
            <person name="Kihara M."/>
            <person name="Itoh H."/>
        </authorList>
    </citation>
    <scope>NUCLEOTIDE SEQUENCE [LARGE SCALE GENOMIC DNA]</scope>
    <source>
        <strain evidence="9 10">NBRC 109484</strain>
    </source>
</reference>
<dbReference type="Pfam" id="PF17785">
    <property type="entry name" value="PUA_3"/>
    <property type="match status" value="1"/>
</dbReference>
<dbReference type="Gene3D" id="2.30.130.10">
    <property type="entry name" value="PUA domain"/>
    <property type="match status" value="1"/>
</dbReference>
<dbReference type="CDD" id="cd11572">
    <property type="entry name" value="RlmI_M_like"/>
    <property type="match status" value="1"/>
</dbReference>
<dbReference type="Gene3D" id="3.40.50.150">
    <property type="entry name" value="Vaccinia Virus protein VP39"/>
    <property type="match status" value="1"/>
</dbReference>
<dbReference type="PANTHER" id="PTHR42873:SF1">
    <property type="entry name" value="S-ADENOSYLMETHIONINE-DEPENDENT METHYLTRANSFERASE DOMAIN-CONTAINING PROTEIN"/>
    <property type="match status" value="1"/>
</dbReference>
<dbReference type="Pfam" id="PF10672">
    <property type="entry name" value="Methyltrans_SAM"/>
    <property type="match status" value="1"/>
</dbReference>
<comment type="caution">
    <text evidence="9">The sequence shown here is derived from an EMBL/GenBank/DDBJ whole genome shotgun (WGS) entry which is preliminary data.</text>
</comment>
<evidence type="ECO:0000313" key="9">
    <source>
        <dbReference type="EMBL" id="GER59461.1"/>
    </source>
</evidence>
<keyword evidence="3 9" id="KW-0489">Methyltransferase</keyword>
<dbReference type="CDD" id="cd02440">
    <property type="entry name" value="AdoMet_MTases"/>
    <property type="match status" value="1"/>
</dbReference>
<evidence type="ECO:0000256" key="5">
    <source>
        <dbReference type="ARBA" id="ARBA00022691"/>
    </source>
</evidence>
<dbReference type="Proteomes" id="UP000326509">
    <property type="component" value="Unassembled WGS sequence"/>
</dbReference>
<dbReference type="GO" id="GO:0003723">
    <property type="term" value="F:RNA binding"/>
    <property type="evidence" value="ECO:0007669"/>
    <property type="project" value="InterPro"/>
</dbReference>
<protein>
    <submittedName>
        <fullName evidence="9">rRNA (Guanine-N2)-methyltransferase</fullName>
    </submittedName>
</protein>
<name>A0A5J4J0X1_9FLAO</name>
<evidence type="ECO:0000256" key="4">
    <source>
        <dbReference type="ARBA" id="ARBA00022679"/>
    </source>
</evidence>
<dbReference type="Gene3D" id="3.30.750.80">
    <property type="entry name" value="RNA methyltransferase domain (HRMD) like"/>
    <property type="match status" value="1"/>
</dbReference>
<keyword evidence="4 9" id="KW-0808">Transferase</keyword>